<accession>A0A433CW78</accession>
<evidence type="ECO:0000256" key="1">
    <source>
        <dbReference type="SAM" id="MobiDB-lite"/>
    </source>
</evidence>
<evidence type="ECO:0000313" key="3">
    <source>
        <dbReference type="Proteomes" id="UP000268093"/>
    </source>
</evidence>
<proteinExistence type="predicted"/>
<dbReference type="Proteomes" id="UP000268093">
    <property type="component" value="Unassembled WGS sequence"/>
</dbReference>
<name>A0A433CW78_9FUNG</name>
<organism evidence="2 3">
    <name type="scientific">Jimgerdemannia flammicorona</name>
    <dbReference type="NCBI Taxonomy" id="994334"/>
    <lineage>
        <taxon>Eukaryota</taxon>
        <taxon>Fungi</taxon>
        <taxon>Fungi incertae sedis</taxon>
        <taxon>Mucoromycota</taxon>
        <taxon>Mucoromycotina</taxon>
        <taxon>Endogonomycetes</taxon>
        <taxon>Endogonales</taxon>
        <taxon>Endogonaceae</taxon>
        <taxon>Jimgerdemannia</taxon>
    </lineage>
</organism>
<protein>
    <submittedName>
        <fullName evidence="2">Uncharacterized protein</fullName>
    </submittedName>
</protein>
<dbReference type="EMBL" id="RBNI01012469">
    <property type="protein sequence ID" value="RUP42769.1"/>
    <property type="molecule type" value="Genomic_DNA"/>
</dbReference>
<feature type="region of interest" description="Disordered" evidence="1">
    <location>
        <begin position="1"/>
        <end position="27"/>
    </location>
</feature>
<reference evidence="2 3" key="1">
    <citation type="journal article" date="2018" name="New Phytol.">
        <title>Phylogenomics of Endogonaceae and evolution of mycorrhizas within Mucoromycota.</title>
        <authorList>
            <person name="Chang Y."/>
            <person name="Desiro A."/>
            <person name="Na H."/>
            <person name="Sandor L."/>
            <person name="Lipzen A."/>
            <person name="Clum A."/>
            <person name="Barry K."/>
            <person name="Grigoriev I.V."/>
            <person name="Martin F.M."/>
            <person name="Stajich J.E."/>
            <person name="Smith M.E."/>
            <person name="Bonito G."/>
            <person name="Spatafora J.W."/>
        </authorList>
    </citation>
    <scope>NUCLEOTIDE SEQUENCE [LARGE SCALE GENOMIC DNA]</scope>
    <source>
        <strain evidence="2 3">GMNB39</strain>
    </source>
</reference>
<evidence type="ECO:0000313" key="2">
    <source>
        <dbReference type="EMBL" id="RUP42769.1"/>
    </source>
</evidence>
<comment type="caution">
    <text evidence="2">The sequence shown here is derived from an EMBL/GenBank/DDBJ whole genome shotgun (WGS) entry which is preliminary data.</text>
</comment>
<keyword evidence="3" id="KW-1185">Reference proteome</keyword>
<dbReference type="AlphaFoldDB" id="A0A433CW78"/>
<sequence>MEFRGGMASLKGEGEQEEGTDNAGHGNVNMCMCMARRLRFIELKTWRSRNYYPLVGRSMQGSGGPRRRLSTRLSSTLMQGSACLFATLPVTFVSVRR</sequence>
<gene>
    <name evidence="2" type="ORF">BC936DRAFT_138113</name>
</gene>